<evidence type="ECO:0000313" key="2">
    <source>
        <dbReference type="Proteomes" id="UP000033393"/>
    </source>
</evidence>
<dbReference type="RefSeq" id="WP_045315681.1">
    <property type="nucleotide sequence ID" value="NZ_JYJG01000291.1"/>
</dbReference>
<keyword evidence="2" id="KW-1185">Reference proteome</keyword>
<reference evidence="1 2" key="1">
    <citation type="submission" date="2015-02" db="EMBL/GenBank/DDBJ databases">
        <authorList>
            <person name="Ju K.-S."/>
            <person name="Doroghazi J.R."/>
            <person name="Metcalf W."/>
        </authorList>
    </citation>
    <scope>NUCLEOTIDE SEQUENCE [LARGE SCALE GENOMIC DNA]</scope>
    <source>
        <strain evidence="1 2">NRRL B-16140</strain>
    </source>
</reference>
<gene>
    <name evidence="1" type="ORF">UK23_33245</name>
</gene>
<dbReference type="PATRIC" id="fig|68170.10.peg.8634"/>
<evidence type="ECO:0000313" key="1">
    <source>
        <dbReference type="EMBL" id="KJK43436.1"/>
    </source>
</evidence>
<comment type="caution">
    <text evidence="1">The sequence shown here is derived from an EMBL/GenBank/DDBJ whole genome shotgun (WGS) entry which is preliminary data.</text>
</comment>
<dbReference type="EMBL" id="JYJG01000291">
    <property type="protein sequence ID" value="KJK43436.1"/>
    <property type="molecule type" value="Genomic_DNA"/>
</dbReference>
<accession>A0A0F0GLM1</accession>
<dbReference type="OrthoDB" id="3690254at2"/>
<proteinExistence type="predicted"/>
<protein>
    <submittedName>
        <fullName evidence="1">Uncharacterized protein</fullName>
    </submittedName>
</protein>
<dbReference type="Proteomes" id="UP000033393">
    <property type="component" value="Unassembled WGS sequence"/>
</dbReference>
<organism evidence="1 2">
    <name type="scientific">Lentzea aerocolonigenes</name>
    <name type="common">Lechevalieria aerocolonigenes</name>
    <name type="synonym">Saccharothrix aerocolonigenes</name>
    <dbReference type="NCBI Taxonomy" id="68170"/>
    <lineage>
        <taxon>Bacteria</taxon>
        <taxon>Bacillati</taxon>
        <taxon>Actinomycetota</taxon>
        <taxon>Actinomycetes</taxon>
        <taxon>Pseudonocardiales</taxon>
        <taxon>Pseudonocardiaceae</taxon>
        <taxon>Lentzea</taxon>
    </lineage>
</organism>
<dbReference type="Gene3D" id="1.10.287.1060">
    <property type="entry name" value="ESAT-6-like"/>
    <property type="match status" value="1"/>
</dbReference>
<dbReference type="AlphaFoldDB" id="A0A0F0GLM1"/>
<sequence length="100" mass="10949">MLIKANFGVLDDTARQIMNTLEQIGVQMDHWKSAVLATEVDWQDGAHMAFGDFDQLFTQVSTARQTMLDALRGGIENSNQCMQQALSSATARVSNTTSPA</sequence>
<name>A0A0F0GLM1_LENAE</name>